<evidence type="ECO:0000313" key="1">
    <source>
        <dbReference type="EMBL" id="VYT25612.1"/>
    </source>
</evidence>
<dbReference type="AlphaFoldDB" id="A0A6N2V9L1"/>
<evidence type="ECO:0008006" key="2">
    <source>
        <dbReference type="Google" id="ProtNLM"/>
    </source>
</evidence>
<accession>A0A6N2V9L1</accession>
<gene>
    <name evidence="1" type="ORF">BFLFYP10_02030</name>
</gene>
<reference evidence="1" key="1">
    <citation type="submission" date="2019-11" db="EMBL/GenBank/DDBJ databases">
        <authorList>
            <person name="Feng L."/>
        </authorList>
    </citation>
    <scope>NUCLEOTIDE SEQUENCE</scope>
    <source>
        <strain evidence="1">BfaecisLFYP10</strain>
    </source>
</reference>
<dbReference type="RefSeq" id="WP_156729895.1">
    <property type="nucleotide sequence ID" value="NZ_CACRSZ010000049.1"/>
</dbReference>
<protein>
    <recommendedName>
        <fullName evidence="2">DNA-binding protein</fullName>
    </recommendedName>
</protein>
<name>A0A6N2V9L1_9BACE</name>
<organism evidence="1">
    <name type="scientific">Bacteroides faecis</name>
    <dbReference type="NCBI Taxonomy" id="674529"/>
    <lineage>
        <taxon>Bacteria</taxon>
        <taxon>Pseudomonadati</taxon>
        <taxon>Bacteroidota</taxon>
        <taxon>Bacteroidia</taxon>
        <taxon>Bacteroidales</taxon>
        <taxon>Bacteroidaceae</taxon>
        <taxon>Bacteroides</taxon>
    </lineage>
</organism>
<proteinExistence type="predicted"/>
<sequence length="72" mass="8231">MELKKRMTYEEMAEHFESETGKLATKSGVGKYAKQIGFEVYKPHIDGKKLFFYVNPNIGKKNEAADSESKIN</sequence>
<dbReference type="EMBL" id="CACRSZ010000049">
    <property type="protein sequence ID" value="VYT25612.1"/>
    <property type="molecule type" value="Genomic_DNA"/>
</dbReference>